<reference evidence="1 2" key="1">
    <citation type="journal article" date="2016" name="Int. J. Syst. Evol. Microbiol.">
        <title>Descriptions of Anaerotaenia torta gen. nov., sp. nov. and Anaerocolumna cellulosilytica gen. nov., sp. nov. isolated from a methanogenic reactor of cattle waste.</title>
        <authorList>
            <person name="Uek A."/>
            <person name="Ohtaki Y."/>
            <person name="Kaku N."/>
            <person name="Ueki K."/>
        </authorList>
    </citation>
    <scope>NUCLEOTIDE SEQUENCE [LARGE SCALE GENOMIC DNA]</scope>
    <source>
        <strain evidence="1 2">SN021</strain>
    </source>
</reference>
<evidence type="ECO:0000313" key="1">
    <source>
        <dbReference type="EMBL" id="BCJ93229.1"/>
    </source>
</evidence>
<dbReference type="EMBL" id="AP023367">
    <property type="protein sequence ID" value="BCJ93229.1"/>
    <property type="molecule type" value="Genomic_DNA"/>
</dbReference>
<organism evidence="1 2">
    <name type="scientific">Anaerocolumna cellulosilytica</name>
    <dbReference type="NCBI Taxonomy" id="433286"/>
    <lineage>
        <taxon>Bacteria</taxon>
        <taxon>Bacillati</taxon>
        <taxon>Bacillota</taxon>
        <taxon>Clostridia</taxon>
        <taxon>Lachnospirales</taxon>
        <taxon>Lachnospiraceae</taxon>
        <taxon>Anaerocolumna</taxon>
    </lineage>
</organism>
<dbReference type="KEGG" id="acel:acsn021_07980"/>
<dbReference type="AlphaFoldDB" id="A0A6S6QVY3"/>
<name>A0A6S6QVY3_9FIRM</name>
<protein>
    <submittedName>
        <fullName evidence="1">Uncharacterized protein</fullName>
    </submittedName>
</protein>
<keyword evidence="2" id="KW-1185">Reference proteome</keyword>
<dbReference type="Proteomes" id="UP000515561">
    <property type="component" value="Chromosome"/>
</dbReference>
<gene>
    <name evidence="1" type="ORF">acsn021_07980</name>
</gene>
<accession>A0A6S6QVY3</accession>
<evidence type="ECO:0000313" key="2">
    <source>
        <dbReference type="Proteomes" id="UP000515561"/>
    </source>
</evidence>
<sequence length="335" mass="37277">MKKIVFKRLMSLVICVILLFSITANHVNAAEADKIQYLSEKISTAVESGTPPEEVLENLSISEVQVLIDKYKSYGNSEASYFSEEVQNHPEVKIIDDLADEYYDYYMEHGTFPEEVNLDKDYSNQIEADVVISSFASSDYSIFMRDLGYTFTIQQIAAQLVQIGSYIGIGSALAFLDLAALIVGMGLLTFTYVAIAYSAVAVGANNLILRWYTREANNLLNARTTTAAVIAEKEQGTEYWEAYLVDYAGQGGIRVTRAITQTDALVIIAQNSSYRSVFTFDFGHAAYIATVASPIYGFTMDNPHKPEKRFNMYHVHANIAPQTSGNTHIFYIPGN</sequence>
<dbReference type="RefSeq" id="WP_184095167.1">
    <property type="nucleotide sequence ID" value="NZ_AP023367.1"/>
</dbReference>
<proteinExistence type="predicted"/>